<evidence type="ECO:0000259" key="7">
    <source>
        <dbReference type="Pfam" id="PF01602"/>
    </source>
</evidence>
<feature type="compositionally biased region" description="Acidic residues" evidence="6">
    <location>
        <begin position="731"/>
        <end position="763"/>
    </location>
</feature>
<dbReference type="GO" id="GO:0030117">
    <property type="term" value="C:membrane coat"/>
    <property type="evidence" value="ECO:0007669"/>
    <property type="project" value="InterPro"/>
</dbReference>
<accession>A0A9P6E3Y9</accession>
<comment type="subcellular location">
    <subcellularLocation>
        <location evidence="1">Endomembrane system</location>
    </subcellularLocation>
</comment>
<keyword evidence="3" id="KW-0813">Transport</keyword>
<dbReference type="InterPro" id="IPR026739">
    <property type="entry name" value="AP_beta"/>
</dbReference>
<dbReference type="GO" id="GO:0016192">
    <property type="term" value="P:vesicle-mediated transport"/>
    <property type="evidence" value="ECO:0007669"/>
    <property type="project" value="InterPro"/>
</dbReference>
<keyword evidence="9" id="KW-1185">Reference proteome</keyword>
<sequence>MTSQQYLSALSENASRLGMRLQESISEHTRDLNIARGSGAAYLDTSDEKTKNIKKQLESSSEREKLDAMKRLVALISKGRNATEYFASVVKNVASPNLEIRKLVYIYLLKYAEHEPDLALLSINTFQKDLGDSSPLIRGMALRVLSGIRVGMVGSLVVLAIKKCAKDTSPYVRKGAALAVPKCYDLDNTHLPALIEIITTLLQDRSPLSLGAVTVAFEAVCPTRLDLIHQHFRRFCKLLVEVDEWGQVEVMNLLLRYARTMLVRPVWKDGVGGGVDEDEHELDKDLKLLLDSVKPIFQSRNPAVILAATRVLFYGAPPSYWSLFVNPLLRLLATSREVERVVLADLLIMTRTEPHLFSSHYTRFLVRSDDFTQVKKDKIRLLLNVLNIDNYAAIMREFIDYAEDINDTVVTEAIMALGQCATRIPECMPQCLTALITMIKSRYDIVVSSAVMVLKRLVQLQLSTQVTVAYASTSQSPLSIISHLARRIDDIKHAQARACVVWLVGQYGASEEKGLGPEGLADWAPDVLRKLAKSFAGEASLVKLQVITLASKLFVLSPNDKTLGLLAKYVFSQARYDVNYDVRDRARMLSSLLVGVGLEANGVDREERAGVVLRREQVRLVLFEGKAVAGEEHSVGDHKALVGSLSRVTGKSMQGDEILPDWLERGVESSLRDSEYDAPPPPPVATALSSSKARAIGPSVSSPIVLTPTGGTSPIPGSRGKGPWTDLDSFYADEEEEDEESDEEEEDGESDGEARTEEDESEGEISGQSDSEKGSKHDA</sequence>
<evidence type="ECO:0000256" key="4">
    <source>
        <dbReference type="ARBA" id="ARBA00022927"/>
    </source>
</evidence>
<dbReference type="OrthoDB" id="10254310at2759"/>
<evidence type="ECO:0000313" key="8">
    <source>
        <dbReference type="EMBL" id="KAF9522067.1"/>
    </source>
</evidence>
<evidence type="ECO:0000256" key="2">
    <source>
        <dbReference type="ARBA" id="ARBA00006613"/>
    </source>
</evidence>
<gene>
    <name evidence="8" type="ORF">CPB83DRAFT_823224</name>
</gene>
<comment type="caution">
    <text evidence="8">The sequence shown here is derived from an EMBL/GenBank/DDBJ whole genome shotgun (WGS) entry which is preliminary data.</text>
</comment>
<organism evidence="8 9">
    <name type="scientific">Crepidotus variabilis</name>
    <dbReference type="NCBI Taxonomy" id="179855"/>
    <lineage>
        <taxon>Eukaryota</taxon>
        <taxon>Fungi</taxon>
        <taxon>Dikarya</taxon>
        <taxon>Basidiomycota</taxon>
        <taxon>Agaricomycotina</taxon>
        <taxon>Agaricomycetes</taxon>
        <taxon>Agaricomycetidae</taxon>
        <taxon>Agaricales</taxon>
        <taxon>Agaricineae</taxon>
        <taxon>Crepidotaceae</taxon>
        <taxon>Crepidotus</taxon>
    </lineage>
</organism>
<name>A0A9P6E3Y9_9AGAR</name>
<comment type="similarity">
    <text evidence="2">Belongs to the adaptor complexes large subunit family.</text>
</comment>
<dbReference type="GO" id="GO:0012505">
    <property type="term" value="C:endomembrane system"/>
    <property type="evidence" value="ECO:0007669"/>
    <property type="project" value="UniProtKB-SubCell"/>
</dbReference>
<dbReference type="Pfam" id="PF01602">
    <property type="entry name" value="Adaptin_N"/>
    <property type="match status" value="1"/>
</dbReference>
<dbReference type="InterPro" id="IPR011989">
    <property type="entry name" value="ARM-like"/>
</dbReference>
<dbReference type="AlphaFoldDB" id="A0A9P6E3Y9"/>
<evidence type="ECO:0000313" key="9">
    <source>
        <dbReference type="Proteomes" id="UP000807306"/>
    </source>
</evidence>
<dbReference type="PANTHER" id="PTHR11134">
    <property type="entry name" value="ADAPTOR COMPLEX SUBUNIT BETA FAMILY MEMBER"/>
    <property type="match status" value="1"/>
</dbReference>
<protein>
    <submittedName>
        <fullName evidence="8">Adaptin N terminal region-domain-containing protein</fullName>
    </submittedName>
</protein>
<dbReference type="SUPFAM" id="SSF48371">
    <property type="entry name" value="ARM repeat"/>
    <property type="match status" value="1"/>
</dbReference>
<feature type="region of interest" description="Disordered" evidence="6">
    <location>
        <begin position="670"/>
        <end position="779"/>
    </location>
</feature>
<dbReference type="InterPro" id="IPR002553">
    <property type="entry name" value="Clathrin/coatomer_adapt-like_N"/>
</dbReference>
<feature type="compositionally biased region" description="Basic and acidic residues" evidence="6">
    <location>
        <begin position="770"/>
        <end position="779"/>
    </location>
</feature>
<dbReference type="EMBL" id="MU157963">
    <property type="protein sequence ID" value="KAF9522067.1"/>
    <property type="molecule type" value="Genomic_DNA"/>
</dbReference>
<evidence type="ECO:0000256" key="3">
    <source>
        <dbReference type="ARBA" id="ARBA00022448"/>
    </source>
</evidence>
<keyword evidence="4" id="KW-0653">Protein transport</keyword>
<dbReference type="GO" id="GO:0006886">
    <property type="term" value="P:intracellular protein transport"/>
    <property type="evidence" value="ECO:0007669"/>
    <property type="project" value="InterPro"/>
</dbReference>
<dbReference type="Proteomes" id="UP000807306">
    <property type="component" value="Unassembled WGS sequence"/>
</dbReference>
<feature type="compositionally biased region" description="Polar residues" evidence="6">
    <location>
        <begin position="699"/>
        <end position="712"/>
    </location>
</feature>
<reference evidence="8" key="1">
    <citation type="submission" date="2020-11" db="EMBL/GenBank/DDBJ databases">
        <authorList>
            <consortium name="DOE Joint Genome Institute"/>
            <person name="Ahrendt S."/>
            <person name="Riley R."/>
            <person name="Andreopoulos W."/>
            <person name="Labutti K."/>
            <person name="Pangilinan J."/>
            <person name="Ruiz-Duenas F.J."/>
            <person name="Barrasa J.M."/>
            <person name="Sanchez-Garcia M."/>
            <person name="Camarero S."/>
            <person name="Miyauchi S."/>
            <person name="Serrano A."/>
            <person name="Linde D."/>
            <person name="Babiker R."/>
            <person name="Drula E."/>
            <person name="Ayuso-Fernandez I."/>
            <person name="Pacheco R."/>
            <person name="Padilla G."/>
            <person name="Ferreira P."/>
            <person name="Barriuso J."/>
            <person name="Kellner H."/>
            <person name="Castanera R."/>
            <person name="Alfaro M."/>
            <person name="Ramirez L."/>
            <person name="Pisabarro A.G."/>
            <person name="Kuo A."/>
            <person name="Tritt A."/>
            <person name="Lipzen A."/>
            <person name="He G."/>
            <person name="Yan M."/>
            <person name="Ng V."/>
            <person name="Cullen D."/>
            <person name="Martin F."/>
            <person name="Rosso M.-N."/>
            <person name="Henrissat B."/>
            <person name="Hibbett D."/>
            <person name="Martinez A.T."/>
            <person name="Grigoriev I.V."/>
        </authorList>
    </citation>
    <scope>NUCLEOTIDE SEQUENCE</scope>
    <source>
        <strain evidence="8">CBS 506.95</strain>
    </source>
</reference>
<evidence type="ECO:0000256" key="5">
    <source>
        <dbReference type="ARBA" id="ARBA00023136"/>
    </source>
</evidence>
<dbReference type="InterPro" id="IPR016024">
    <property type="entry name" value="ARM-type_fold"/>
</dbReference>
<evidence type="ECO:0000256" key="6">
    <source>
        <dbReference type="SAM" id="MobiDB-lite"/>
    </source>
</evidence>
<dbReference type="Gene3D" id="1.25.10.10">
    <property type="entry name" value="Leucine-rich Repeat Variant"/>
    <property type="match status" value="1"/>
</dbReference>
<evidence type="ECO:0000256" key="1">
    <source>
        <dbReference type="ARBA" id="ARBA00004308"/>
    </source>
</evidence>
<proteinExistence type="inferred from homology"/>
<feature type="domain" description="Clathrin/coatomer adaptor adaptin-like N-terminal" evidence="7">
    <location>
        <begin position="49"/>
        <end position="593"/>
    </location>
</feature>
<keyword evidence="5" id="KW-0472">Membrane</keyword>